<comment type="similarity">
    <text evidence="3">Belongs to the glycosyl hydrolase 13 family.</text>
</comment>
<organism evidence="19 20">
    <name type="scientific">Hypholoma sublateritium (strain FD-334 SS-4)</name>
    <dbReference type="NCBI Taxonomy" id="945553"/>
    <lineage>
        <taxon>Eukaryota</taxon>
        <taxon>Fungi</taxon>
        <taxon>Dikarya</taxon>
        <taxon>Basidiomycota</taxon>
        <taxon>Agaricomycotina</taxon>
        <taxon>Agaricomycetes</taxon>
        <taxon>Agaricomycetidae</taxon>
        <taxon>Agaricales</taxon>
        <taxon>Agaricineae</taxon>
        <taxon>Strophariaceae</taxon>
        <taxon>Hypholoma</taxon>
    </lineage>
</organism>
<feature type="signal peptide" evidence="17">
    <location>
        <begin position="1"/>
        <end position="21"/>
    </location>
</feature>
<evidence type="ECO:0000313" key="20">
    <source>
        <dbReference type="Proteomes" id="UP000054270"/>
    </source>
</evidence>
<evidence type="ECO:0000256" key="12">
    <source>
        <dbReference type="ARBA" id="ARBA00023295"/>
    </source>
</evidence>
<name>A0A0D2PFH4_HYPSF</name>
<dbReference type="Proteomes" id="UP000054270">
    <property type="component" value="Unassembled WGS sequence"/>
</dbReference>
<evidence type="ECO:0000256" key="10">
    <source>
        <dbReference type="ARBA" id="ARBA00023180"/>
    </source>
</evidence>
<dbReference type="Pfam" id="PF09260">
    <property type="entry name" value="A_amylase_dom_C"/>
    <property type="match status" value="1"/>
</dbReference>
<keyword evidence="12" id="KW-0326">Glycosidase</keyword>
<keyword evidence="6 17" id="KW-0732">Signal</keyword>
<comment type="catalytic activity">
    <reaction evidence="1">
        <text>Endohydrolysis of (1-&gt;4)-alpha-D-glucosidic linkages in polysaccharides containing three or more (1-&gt;4)-alpha-linked D-glucose units.</text>
        <dbReference type="EC" id="3.2.1.1"/>
    </reaction>
</comment>
<feature type="active site" description="Proton donor" evidence="13">
    <location>
        <position position="248"/>
    </location>
</feature>
<feature type="binding site" evidence="16">
    <location>
        <position position="105"/>
    </location>
    <ligand>
        <name>substrate</name>
    </ligand>
</feature>
<reference evidence="20" key="1">
    <citation type="submission" date="2014-04" db="EMBL/GenBank/DDBJ databases">
        <title>Evolutionary Origins and Diversification of the Mycorrhizal Mutualists.</title>
        <authorList>
            <consortium name="DOE Joint Genome Institute"/>
            <consortium name="Mycorrhizal Genomics Consortium"/>
            <person name="Kohler A."/>
            <person name="Kuo A."/>
            <person name="Nagy L.G."/>
            <person name="Floudas D."/>
            <person name="Copeland A."/>
            <person name="Barry K.W."/>
            <person name="Cichocki N."/>
            <person name="Veneault-Fourrey C."/>
            <person name="LaButti K."/>
            <person name="Lindquist E.A."/>
            <person name="Lipzen A."/>
            <person name="Lundell T."/>
            <person name="Morin E."/>
            <person name="Murat C."/>
            <person name="Riley R."/>
            <person name="Ohm R."/>
            <person name="Sun H."/>
            <person name="Tunlid A."/>
            <person name="Henrissat B."/>
            <person name="Grigoriev I.V."/>
            <person name="Hibbett D.S."/>
            <person name="Martin F."/>
        </authorList>
    </citation>
    <scope>NUCLEOTIDE SEQUENCE [LARGE SCALE GENOMIC DNA]</scope>
    <source>
        <strain evidence="20">FD-334 SS-4</strain>
    </source>
</reference>
<feature type="binding site" evidence="16">
    <location>
        <position position="222"/>
    </location>
    <ligand>
        <name>substrate</name>
    </ligand>
</feature>
<dbReference type="AlphaFoldDB" id="A0A0D2PFH4"/>
<dbReference type="EC" id="3.2.1.1" evidence="4"/>
<protein>
    <recommendedName>
        <fullName evidence="4">alpha-amylase</fullName>
        <ecNumber evidence="4">3.2.1.1</ecNumber>
    </recommendedName>
</protein>
<dbReference type="InterPro" id="IPR006047">
    <property type="entry name" value="GH13_cat_dom"/>
</dbReference>
<evidence type="ECO:0000313" key="19">
    <source>
        <dbReference type="EMBL" id="KJA27291.1"/>
    </source>
</evidence>
<feature type="disulfide bond" evidence="15">
    <location>
        <begin position="51"/>
        <end position="59"/>
    </location>
</feature>
<dbReference type="STRING" id="945553.A0A0D2PFH4"/>
<dbReference type="PIRSF" id="PIRSF001024">
    <property type="entry name" value="Alph-amyl_fung"/>
    <property type="match status" value="1"/>
</dbReference>
<keyword evidence="10" id="KW-0325">Glycoprotein</keyword>
<evidence type="ECO:0000256" key="6">
    <source>
        <dbReference type="ARBA" id="ARBA00022729"/>
    </source>
</evidence>
<dbReference type="InterPro" id="IPR015340">
    <property type="entry name" value="A_amylase_C_dom"/>
</dbReference>
<feature type="disulfide bond" evidence="15">
    <location>
        <begin position="169"/>
        <end position="182"/>
    </location>
</feature>
<evidence type="ECO:0000256" key="17">
    <source>
        <dbReference type="SAM" id="SignalP"/>
    </source>
</evidence>
<dbReference type="InterPro" id="IPR013777">
    <property type="entry name" value="A-amylase-like"/>
</dbReference>
<evidence type="ECO:0000256" key="11">
    <source>
        <dbReference type="ARBA" id="ARBA00023277"/>
    </source>
</evidence>
<feature type="binding site" evidence="16">
    <location>
        <position position="318"/>
    </location>
    <ligand>
        <name>substrate</name>
    </ligand>
</feature>
<dbReference type="Pfam" id="PF00128">
    <property type="entry name" value="Alpha-amylase"/>
    <property type="match status" value="1"/>
</dbReference>
<dbReference type="PANTHER" id="PTHR10357:SF215">
    <property type="entry name" value="ALPHA-AMYLASE 1"/>
    <property type="match status" value="1"/>
</dbReference>
<evidence type="ECO:0000256" key="5">
    <source>
        <dbReference type="ARBA" id="ARBA00022723"/>
    </source>
</evidence>
<dbReference type="OrthoDB" id="204980at2759"/>
<dbReference type="PANTHER" id="PTHR10357">
    <property type="entry name" value="ALPHA-AMYLASE FAMILY MEMBER"/>
    <property type="match status" value="1"/>
</dbReference>
<dbReference type="InterPro" id="IPR017853">
    <property type="entry name" value="GH"/>
</dbReference>
<evidence type="ECO:0000256" key="16">
    <source>
        <dbReference type="PIRSR" id="PIRSR001024-5"/>
    </source>
</evidence>
<sequence>MKSVILSRVVLASAAFQCALAATADQWRGRSIYQIITDRYALPQGAATNACDPAARTWCGGTWNTITANLDYIQDAGFTAIWISPVNQNYEGPTSAYGDAYHGYWIADVSQLNSHFGTSDDLKALSAEVHRRNMFLMVDIVANNVMSTSTDPGYSSYFFKDASLYHPYCPIDWSNTTSEQVCWLGDTVVPLPDLDTKNPTVISQYGDWIANLVQEYSIDGLRIDAAKHVNIEFWPPFCAKAGVFCMGEVFDSSVPNVAMYQGPQGLDSVLNYPIYNALVSAFTIPGPLNVSNLVQVFQDSQAQYKDVTLLGNFLENQDVPRWHNISVDPQSMYNAMTFTFMSDGIPIVYYGQEQSFSGNADPLNREPLWPSDYAKTNSYNLMTTLNTFRNFLVNTTSWATQQAQILTTSTYGIAIMKGPVISIMTNIGSPPQNGTHIAVTSPYPQNTAMVNILTCAQWVVGSEGTLVTQYTLGGVPTILIPLQLLNGSGLCNTELGVIAGNGGKAGALNASASTSQFPLYPSVALLMTTLGALLTYL</sequence>
<feature type="active site" description="Nucleophile" evidence="13">
    <location>
        <position position="224"/>
    </location>
</feature>
<dbReference type="GO" id="GO:0004556">
    <property type="term" value="F:alpha-amylase activity"/>
    <property type="evidence" value="ECO:0007669"/>
    <property type="project" value="UniProtKB-EC"/>
</dbReference>
<evidence type="ECO:0000256" key="13">
    <source>
        <dbReference type="PIRSR" id="PIRSR001024-1"/>
    </source>
</evidence>
<evidence type="ECO:0000259" key="18">
    <source>
        <dbReference type="SMART" id="SM00642"/>
    </source>
</evidence>
<dbReference type="GO" id="GO:0005509">
    <property type="term" value="F:calcium ion binding"/>
    <property type="evidence" value="ECO:0007669"/>
    <property type="project" value="InterPro"/>
</dbReference>
<evidence type="ECO:0000256" key="15">
    <source>
        <dbReference type="PIRSR" id="PIRSR001024-4"/>
    </source>
</evidence>
<keyword evidence="5" id="KW-0479">Metal-binding</keyword>
<dbReference type="OMA" id="HGYWIAD"/>
<comment type="cofactor">
    <cofactor evidence="2">
        <name>Ca(2+)</name>
        <dbReference type="ChEBI" id="CHEBI:29108"/>
    </cofactor>
</comment>
<keyword evidence="9 15" id="KW-1015">Disulfide bond</keyword>
<evidence type="ECO:0000256" key="7">
    <source>
        <dbReference type="ARBA" id="ARBA00022801"/>
    </source>
</evidence>
<dbReference type="SMART" id="SM00642">
    <property type="entry name" value="Aamy"/>
    <property type="match status" value="1"/>
</dbReference>
<evidence type="ECO:0000256" key="4">
    <source>
        <dbReference type="ARBA" id="ARBA00012595"/>
    </source>
</evidence>
<keyword evidence="8" id="KW-0106">Calcium</keyword>
<dbReference type="SUPFAM" id="SSF51445">
    <property type="entry name" value="(Trans)glycosidases"/>
    <property type="match status" value="1"/>
</dbReference>
<feature type="disulfide bond" evidence="15">
    <location>
        <begin position="455"/>
        <end position="491"/>
    </location>
</feature>
<feature type="site" description="Transition state stabilizer" evidence="14">
    <location>
        <position position="318"/>
    </location>
</feature>
<dbReference type="SUPFAM" id="SSF51011">
    <property type="entry name" value="Glycosyl hydrolase domain"/>
    <property type="match status" value="1"/>
</dbReference>
<dbReference type="CDD" id="cd11319">
    <property type="entry name" value="AmyAc_euk_AmyA"/>
    <property type="match status" value="1"/>
</dbReference>
<gene>
    <name evidence="19" type="ORF">HYPSUDRAFT_179193</name>
</gene>
<feature type="binding site" evidence="16">
    <location>
        <position position="365"/>
    </location>
    <ligand>
        <name>substrate</name>
    </ligand>
</feature>
<proteinExistence type="inferred from homology"/>
<evidence type="ECO:0000256" key="8">
    <source>
        <dbReference type="ARBA" id="ARBA00022837"/>
    </source>
</evidence>
<evidence type="ECO:0000256" key="14">
    <source>
        <dbReference type="PIRSR" id="PIRSR001024-2"/>
    </source>
</evidence>
<dbReference type="EMBL" id="KN817524">
    <property type="protein sequence ID" value="KJA27291.1"/>
    <property type="molecule type" value="Genomic_DNA"/>
</dbReference>
<dbReference type="Gene3D" id="2.60.40.1180">
    <property type="entry name" value="Golgi alpha-mannosidase II"/>
    <property type="match status" value="1"/>
</dbReference>
<keyword evidence="11" id="KW-0119">Carbohydrate metabolism</keyword>
<evidence type="ECO:0000256" key="2">
    <source>
        <dbReference type="ARBA" id="ARBA00001913"/>
    </source>
</evidence>
<dbReference type="GO" id="GO:0016052">
    <property type="term" value="P:carbohydrate catabolic process"/>
    <property type="evidence" value="ECO:0007669"/>
    <property type="project" value="InterPro"/>
</dbReference>
<accession>A0A0D2PFH4</accession>
<evidence type="ECO:0000256" key="9">
    <source>
        <dbReference type="ARBA" id="ARBA00023157"/>
    </source>
</evidence>
<dbReference type="FunFam" id="3.20.20.80:FF:000120">
    <property type="entry name" value="Alpha-amylase A"/>
    <property type="match status" value="1"/>
</dbReference>
<evidence type="ECO:0000256" key="3">
    <source>
        <dbReference type="ARBA" id="ARBA00008061"/>
    </source>
</evidence>
<evidence type="ECO:0000256" key="1">
    <source>
        <dbReference type="ARBA" id="ARBA00000548"/>
    </source>
</evidence>
<feature type="chain" id="PRO_5002248503" description="alpha-amylase" evidence="17">
    <location>
        <begin position="22"/>
        <end position="537"/>
    </location>
</feature>
<dbReference type="InterPro" id="IPR013780">
    <property type="entry name" value="Glyco_hydro_b"/>
</dbReference>
<keyword evidence="7 19" id="KW-0378">Hydrolase</keyword>
<feature type="domain" description="Glycosyl hydrolase family 13 catalytic" evidence="18">
    <location>
        <begin position="34"/>
        <end position="389"/>
    </location>
</feature>
<dbReference type="Gene3D" id="3.20.20.80">
    <property type="entry name" value="Glycosidases"/>
    <property type="match status" value="1"/>
</dbReference>
<keyword evidence="20" id="KW-1185">Reference proteome</keyword>